<feature type="region of interest" description="Disordered" evidence="1">
    <location>
        <begin position="21"/>
        <end position="64"/>
    </location>
</feature>
<evidence type="ECO:0000313" key="3">
    <source>
        <dbReference type="Proteomes" id="UP000284706"/>
    </source>
</evidence>
<dbReference type="Proteomes" id="UP000284706">
    <property type="component" value="Unassembled WGS sequence"/>
</dbReference>
<organism evidence="2 3">
    <name type="scientific">Gymnopilus dilepis</name>
    <dbReference type="NCBI Taxonomy" id="231916"/>
    <lineage>
        <taxon>Eukaryota</taxon>
        <taxon>Fungi</taxon>
        <taxon>Dikarya</taxon>
        <taxon>Basidiomycota</taxon>
        <taxon>Agaricomycotina</taxon>
        <taxon>Agaricomycetes</taxon>
        <taxon>Agaricomycetidae</taxon>
        <taxon>Agaricales</taxon>
        <taxon>Agaricineae</taxon>
        <taxon>Hymenogastraceae</taxon>
        <taxon>Gymnopilus</taxon>
    </lineage>
</organism>
<evidence type="ECO:0000256" key="1">
    <source>
        <dbReference type="SAM" id="MobiDB-lite"/>
    </source>
</evidence>
<proteinExistence type="predicted"/>
<dbReference type="InParanoid" id="A0A409Y315"/>
<keyword evidence="3" id="KW-1185">Reference proteome</keyword>
<evidence type="ECO:0000313" key="2">
    <source>
        <dbReference type="EMBL" id="PPQ97436.1"/>
    </source>
</evidence>
<gene>
    <name evidence="2" type="ORF">CVT26_006782</name>
</gene>
<dbReference type="EMBL" id="NHYE01001251">
    <property type="protein sequence ID" value="PPQ97436.1"/>
    <property type="molecule type" value="Genomic_DNA"/>
</dbReference>
<dbReference type="AlphaFoldDB" id="A0A409Y315"/>
<comment type="caution">
    <text evidence="2">The sequence shown here is derived from an EMBL/GenBank/DDBJ whole genome shotgun (WGS) entry which is preliminary data.</text>
</comment>
<name>A0A409Y315_9AGAR</name>
<sequence>MTRESSVLEAVDVVKEVQATKPDVEDEWGMPRIPGASSAPGPIFNQIHPKEPRGGETHTSTGQR</sequence>
<protein>
    <submittedName>
        <fullName evidence="2">Uncharacterized protein</fullName>
    </submittedName>
</protein>
<reference evidence="2 3" key="1">
    <citation type="journal article" date="2018" name="Evol. Lett.">
        <title>Horizontal gene cluster transfer increased hallucinogenic mushroom diversity.</title>
        <authorList>
            <person name="Reynolds H.T."/>
            <person name="Vijayakumar V."/>
            <person name="Gluck-Thaler E."/>
            <person name="Korotkin H.B."/>
            <person name="Matheny P.B."/>
            <person name="Slot J.C."/>
        </authorList>
    </citation>
    <scope>NUCLEOTIDE SEQUENCE [LARGE SCALE GENOMIC DNA]</scope>
    <source>
        <strain evidence="2 3">SRW20</strain>
    </source>
</reference>
<accession>A0A409Y315</accession>